<evidence type="ECO:0000313" key="3">
    <source>
        <dbReference type="EMBL" id="MCB6939047.1"/>
    </source>
</evidence>
<dbReference type="InterPro" id="IPR026841">
    <property type="entry name" value="Aur1/Ipt1"/>
</dbReference>
<feature type="domain" description="Inositolphosphotransferase Aur1/Ipt1" evidence="2">
    <location>
        <begin position="56"/>
        <end position="207"/>
    </location>
</feature>
<keyword evidence="1" id="KW-1133">Transmembrane helix</keyword>
<organism evidence="4 5">
    <name type="scientific">Agathobacter rectalis</name>
    <dbReference type="NCBI Taxonomy" id="39491"/>
    <lineage>
        <taxon>Bacteria</taxon>
        <taxon>Bacillati</taxon>
        <taxon>Bacillota</taxon>
        <taxon>Clostridia</taxon>
        <taxon>Lachnospirales</taxon>
        <taxon>Lachnospiraceae</taxon>
        <taxon>Agathobacter</taxon>
    </lineage>
</organism>
<keyword evidence="1" id="KW-0472">Membrane</keyword>
<reference evidence="4" key="1">
    <citation type="submission" date="2021-10" db="EMBL/GenBank/DDBJ databases">
        <title>Collection of gut derived symbiotic bacterial strains cultured from healthy donors.</title>
        <authorList>
            <person name="Lin H."/>
            <person name="Littmann E."/>
            <person name="Kohout C."/>
            <person name="Pamer E.G."/>
        </authorList>
    </citation>
    <scope>NUCLEOTIDE SEQUENCE</scope>
    <source>
        <strain evidence="4">DFI.7.28A</strain>
        <strain evidence="3">DFI.9.42</strain>
    </source>
</reference>
<feature type="transmembrane region" description="Helical" evidence="1">
    <location>
        <begin position="60"/>
        <end position="83"/>
    </location>
</feature>
<dbReference type="EMBL" id="JAJCJK010000018">
    <property type="protein sequence ID" value="MCB6939047.1"/>
    <property type="molecule type" value="Genomic_DNA"/>
</dbReference>
<dbReference type="Proteomes" id="UP001197741">
    <property type="component" value="Unassembled WGS sequence"/>
</dbReference>
<feature type="transmembrane region" description="Helical" evidence="1">
    <location>
        <begin position="21"/>
        <end position="40"/>
    </location>
</feature>
<feature type="transmembrane region" description="Helical" evidence="1">
    <location>
        <begin position="192"/>
        <end position="210"/>
    </location>
</feature>
<evidence type="ECO:0000313" key="5">
    <source>
        <dbReference type="Proteomes" id="UP001197741"/>
    </source>
</evidence>
<comment type="caution">
    <text evidence="4">The sequence shown here is derived from an EMBL/GenBank/DDBJ whole genome shotgun (WGS) entry which is preliminary data.</text>
</comment>
<sequence length="228" mass="26089">MLSRDSISQTGQFFNRILPKYSRIPLLFTVVLNFSVYWGARAIAGGFIHHNIETSLDDMIPVVYPTVVIYFGCYIFWIIGYLYNAAMDKRHCYRFLMADWLAKAVCFICYVVYPTTNTRPEIVGSDIWAQLMRFLYSMDAADNLFPSIHCLVSWLCYIGIRGNKKVPQWIRTTFCICAIAVFISTLTTKQHVIYDVVAGVALVEVTYRVSKLIVKKAVKKGKSNTEEA</sequence>
<dbReference type="AlphaFoldDB" id="A0AAP2VNC9"/>
<accession>A0AAP2VNC9</accession>
<dbReference type="Pfam" id="PF14378">
    <property type="entry name" value="PAP2_3"/>
    <property type="match status" value="1"/>
</dbReference>
<proteinExistence type="predicted"/>
<dbReference type="RefSeq" id="WP_306748056.1">
    <property type="nucleotide sequence ID" value="NZ_CP143947.1"/>
</dbReference>
<dbReference type="GO" id="GO:0016020">
    <property type="term" value="C:membrane"/>
    <property type="evidence" value="ECO:0007669"/>
    <property type="project" value="UniProtKB-SubCell"/>
</dbReference>
<gene>
    <name evidence="3" type="ORF">LIZ56_11610</name>
    <name evidence="4" type="ORF">LIZ82_02875</name>
</gene>
<dbReference type="Proteomes" id="UP001197684">
    <property type="component" value="Unassembled WGS sequence"/>
</dbReference>
<feature type="transmembrane region" description="Helical" evidence="1">
    <location>
        <begin position="169"/>
        <end position="186"/>
    </location>
</feature>
<evidence type="ECO:0000256" key="1">
    <source>
        <dbReference type="SAM" id="Phobius"/>
    </source>
</evidence>
<protein>
    <submittedName>
        <fullName evidence="4">Phosphatase PAP2 family protein</fullName>
    </submittedName>
</protein>
<name>A0AAP2VNC9_9FIRM</name>
<evidence type="ECO:0000259" key="2">
    <source>
        <dbReference type="Pfam" id="PF14378"/>
    </source>
</evidence>
<evidence type="ECO:0000313" key="4">
    <source>
        <dbReference type="EMBL" id="MCB6959844.1"/>
    </source>
</evidence>
<dbReference type="EMBL" id="JAJCJQ010000002">
    <property type="protein sequence ID" value="MCB6959844.1"/>
    <property type="molecule type" value="Genomic_DNA"/>
</dbReference>
<keyword evidence="1" id="KW-0812">Transmembrane</keyword>